<dbReference type="AlphaFoldDB" id="X1KFB5"/>
<gene>
    <name evidence="1" type="ORF">S03H2_55495</name>
</gene>
<reference evidence="1" key="1">
    <citation type="journal article" date="2014" name="Front. Microbiol.">
        <title>High frequency of phylogenetically diverse reductive dehalogenase-homologous genes in deep subseafloor sedimentary metagenomes.</title>
        <authorList>
            <person name="Kawai M."/>
            <person name="Futagami T."/>
            <person name="Toyoda A."/>
            <person name="Takaki Y."/>
            <person name="Nishi S."/>
            <person name="Hori S."/>
            <person name="Arai W."/>
            <person name="Tsubouchi T."/>
            <person name="Morono Y."/>
            <person name="Uchiyama I."/>
            <person name="Ito T."/>
            <person name="Fujiyama A."/>
            <person name="Inagaki F."/>
            <person name="Takami H."/>
        </authorList>
    </citation>
    <scope>NUCLEOTIDE SEQUENCE</scope>
    <source>
        <strain evidence="1">Expedition CK06-06</strain>
    </source>
</reference>
<accession>X1KFB5</accession>
<comment type="caution">
    <text evidence="1">The sequence shown here is derived from an EMBL/GenBank/DDBJ whole genome shotgun (WGS) entry which is preliminary data.</text>
</comment>
<proteinExistence type="predicted"/>
<dbReference type="EMBL" id="BARU01035451">
    <property type="protein sequence ID" value="GAH80753.1"/>
    <property type="molecule type" value="Genomic_DNA"/>
</dbReference>
<feature type="non-terminal residue" evidence="1">
    <location>
        <position position="1"/>
    </location>
</feature>
<name>X1KFB5_9ZZZZ</name>
<evidence type="ECO:0000313" key="1">
    <source>
        <dbReference type="EMBL" id="GAH80753.1"/>
    </source>
</evidence>
<protein>
    <submittedName>
        <fullName evidence="1">Uncharacterized protein</fullName>
    </submittedName>
</protein>
<sequence>DTIALSILNCPIAMGVPIMSDEAIISRRQVLERLLEQHIFSRTKGHHLLGCFAPREIEWIEKIKMTYGLSNIETIDTSLAVTCGMRGIWFDTSETGVQFGKPKEKLDFSTKVPKKFYSVIEHNIKYIKNLAKELLMEKIERYEKLTEVFDLAMSRITGKGDSMHGDDNPIEKQLICNVTRKLGLAFPLGQCTKKVYESQRLEKDLAIKELLDAINYLAAAVIVLKEYCKEETNEKRAKEA</sequence>
<organism evidence="1">
    <name type="scientific">marine sediment metagenome</name>
    <dbReference type="NCBI Taxonomy" id="412755"/>
    <lineage>
        <taxon>unclassified sequences</taxon>
        <taxon>metagenomes</taxon>
        <taxon>ecological metagenomes</taxon>
    </lineage>
</organism>